<sequence>MSEQQQQQQQSQPTLDLEKTHYDAVIVGTGLTESILAAALASVGRQVLHIDQNSWYGGRTWASLSLKELVQWSQESSPYKDERYKTSLTFPAFEQQGQGAAATENAKEIPSELLPLDRHYALSLCPTLLPASGLTIDILIRSGVASYCTFRLLENTLVYHQMTTSGPDTPSSAALKRVPSSKEDIFKDRSISLPDKRRLMKVLQEVAAATSASSVTSTSLPQSTDHASTSAQPFLDFLQAPPQNLSPDMSSLLTYGIALAATSAESTPYAQSKMATHLQSLGRYGTGGAYLVGQYGGSGELAQGFCRCAAVLGSTYILGREVKEVKRLQQRQPDSNSQSAPFPLPSWSVNIDGTEVTTDWLVLDQEASDRFSSASPQAAAAEEDGHDIVFGQIVLNRPFRLSSEPASTSTGAEAGTNADKTSDPEQKTPASASPPETALVVFPPDHAVSVEGKDKPQMSTFVLMNGEGTFSTPKGQYVYYLLTSVDRQDQRPASDILKISRDRVLQLTEGAKEEWKLSQQDDETTSETPLAPILEAYHRRRIPRAELHSAGAEQFEDGAERHHRIDVPFPPPPSQAGPTSSSVASEVRLPGLSTTLDSATSLAGELFWKIGGGASAKAKAEQARSRRKKKERDEEEFAGRAVALAGVRDAEGQQDEQEEEEDKDVWEFFPKRERNQDED</sequence>
<protein>
    <recommendedName>
        <fullName evidence="5">Rab proteins geranylgeranyltransferase component A</fullName>
    </recommendedName>
</protein>
<dbReference type="Gene3D" id="3.30.519.10">
    <property type="entry name" value="Guanine Nucleotide Dissociation Inhibitor, domain 2"/>
    <property type="match status" value="1"/>
</dbReference>
<feature type="region of interest" description="Disordered" evidence="2">
    <location>
        <begin position="614"/>
        <end position="679"/>
    </location>
</feature>
<feature type="compositionally biased region" description="Acidic residues" evidence="2">
    <location>
        <begin position="652"/>
        <end position="664"/>
    </location>
</feature>
<dbReference type="GO" id="GO:0005634">
    <property type="term" value="C:nucleus"/>
    <property type="evidence" value="ECO:0007669"/>
    <property type="project" value="TreeGrafter"/>
</dbReference>
<dbReference type="InterPro" id="IPR018203">
    <property type="entry name" value="GDP_dissociation_inhibitor"/>
</dbReference>
<comment type="caution">
    <text evidence="3">The sequence shown here is derived from an EMBL/GenBank/DDBJ whole genome shotgun (WGS) entry which is preliminary data.</text>
</comment>
<dbReference type="AlphaFoldDB" id="A0AAN6GMU2"/>
<dbReference type="PANTHER" id="PTHR11787">
    <property type="entry name" value="RAB GDP-DISSOCIATION INHIBITOR"/>
    <property type="match status" value="1"/>
</dbReference>
<dbReference type="Proteomes" id="UP001176517">
    <property type="component" value="Unassembled WGS sequence"/>
</dbReference>
<dbReference type="SUPFAM" id="SSF51905">
    <property type="entry name" value="FAD/NAD(P)-binding domain"/>
    <property type="match status" value="1"/>
</dbReference>
<dbReference type="Gene3D" id="1.10.405.10">
    <property type="entry name" value="Guanine Nucleotide Dissociation Inhibitor, domain 1"/>
    <property type="match status" value="1"/>
</dbReference>
<evidence type="ECO:0000313" key="3">
    <source>
        <dbReference type="EMBL" id="KAK0545339.1"/>
    </source>
</evidence>
<comment type="similarity">
    <text evidence="1">Belongs to the Rab GDI family.</text>
</comment>
<gene>
    <name evidence="3" type="ORF">OC846_005714</name>
</gene>
<feature type="region of interest" description="Disordered" evidence="2">
    <location>
        <begin position="402"/>
        <end position="438"/>
    </location>
</feature>
<dbReference type="GO" id="GO:0016192">
    <property type="term" value="P:vesicle-mediated transport"/>
    <property type="evidence" value="ECO:0007669"/>
    <property type="project" value="TreeGrafter"/>
</dbReference>
<dbReference type="Pfam" id="PF00996">
    <property type="entry name" value="GDI"/>
    <property type="match status" value="2"/>
</dbReference>
<dbReference type="GO" id="GO:0005829">
    <property type="term" value="C:cytosol"/>
    <property type="evidence" value="ECO:0007669"/>
    <property type="project" value="TreeGrafter"/>
</dbReference>
<evidence type="ECO:0000256" key="1">
    <source>
        <dbReference type="ARBA" id="ARBA00005593"/>
    </source>
</evidence>
<feature type="region of interest" description="Disordered" evidence="2">
    <location>
        <begin position="558"/>
        <end position="585"/>
    </location>
</feature>
<dbReference type="InterPro" id="IPR036188">
    <property type="entry name" value="FAD/NAD-bd_sf"/>
</dbReference>
<name>A0AAN6GMU2_9BASI</name>
<organism evidence="3 4">
    <name type="scientific">Tilletia horrida</name>
    <dbReference type="NCBI Taxonomy" id="155126"/>
    <lineage>
        <taxon>Eukaryota</taxon>
        <taxon>Fungi</taxon>
        <taxon>Dikarya</taxon>
        <taxon>Basidiomycota</taxon>
        <taxon>Ustilaginomycotina</taxon>
        <taxon>Exobasidiomycetes</taxon>
        <taxon>Tilletiales</taxon>
        <taxon>Tilletiaceae</taxon>
        <taxon>Tilletia</taxon>
    </lineage>
</organism>
<dbReference type="EMBL" id="JAPDMZ010000236">
    <property type="protein sequence ID" value="KAK0545339.1"/>
    <property type="molecule type" value="Genomic_DNA"/>
</dbReference>
<dbReference type="GO" id="GO:0005092">
    <property type="term" value="F:GDP-dissociation inhibitor activity"/>
    <property type="evidence" value="ECO:0007669"/>
    <property type="project" value="InterPro"/>
</dbReference>
<proteinExistence type="inferred from homology"/>
<keyword evidence="4" id="KW-1185">Reference proteome</keyword>
<dbReference type="GO" id="GO:0005968">
    <property type="term" value="C:Rab-protein geranylgeranyltransferase complex"/>
    <property type="evidence" value="ECO:0007669"/>
    <property type="project" value="TreeGrafter"/>
</dbReference>
<reference evidence="3" key="1">
    <citation type="journal article" date="2023" name="PhytoFront">
        <title>Draft Genome Resources of Seven Strains of Tilletia horrida, Causal Agent of Kernel Smut of Rice.</title>
        <authorList>
            <person name="Khanal S."/>
            <person name="Antony Babu S."/>
            <person name="Zhou X.G."/>
        </authorList>
    </citation>
    <scope>NUCLEOTIDE SEQUENCE</scope>
    <source>
        <strain evidence="3">TX6</strain>
    </source>
</reference>
<feature type="compositionally biased region" description="Basic and acidic residues" evidence="2">
    <location>
        <begin position="665"/>
        <end position="679"/>
    </location>
</feature>
<dbReference type="PRINTS" id="PR00891">
    <property type="entry name" value="RABGDIREP"/>
</dbReference>
<dbReference type="PANTHER" id="PTHR11787:SF4">
    <property type="entry name" value="CHM, RAB ESCORT PROTEIN 1"/>
    <property type="match status" value="1"/>
</dbReference>
<evidence type="ECO:0000256" key="2">
    <source>
        <dbReference type="SAM" id="MobiDB-lite"/>
    </source>
</evidence>
<dbReference type="GO" id="GO:0007264">
    <property type="term" value="P:small GTPase-mediated signal transduction"/>
    <property type="evidence" value="ECO:0007669"/>
    <property type="project" value="InterPro"/>
</dbReference>
<dbReference type="Gene3D" id="3.50.50.60">
    <property type="entry name" value="FAD/NAD(P)-binding domain"/>
    <property type="match status" value="1"/>
</dbReference>
<evidence type="ECO:0000313" key="4">
    <source>
        <dbReference type="Proteomes" id="UP001176517"/>
    </source>
</evidence>
<accession>A0AAN6GMU2</accession>
<evidence type="ECO:0008006" key="5">
    <source>
        <dbReference type="Google" id="ProtNLM"/>
    </source>
</evidence>